<dbReference type="PANTHER" id="PTHR18919">
    <property type="entry name" value="ACETYL-COA C-ACYLTRANSFERASE"/>
    <property type="match status" value="1"/>
</dbReference>
<dbReference type="InterPro" id="IPR020610">
    <property type="entry name" value="Thiolase_AS"/>
</dbReference>
<evidence type="ECO:0000259" key="6">
    <source>
        <dbReference type="Pfam" id="PF02803"/>
    </source>
</evidence>
<reference evidence="8" key="1">
    <citation type="journal article" date="2022" name="Int. J. Syst. Evol. Microbiol.">
        <title>Anaeromyxobacter oryzae sp. nov., Anaeromyxobacter diazotrophicus sp. nov. and Anaeromyxobacter paludicola sp. nov., isolated from paddy soils.</title>
        <authorList>
            <person name="Itoh H."/>
            <person name="Xu Z."/>
            <person name="Mise K."/>
            <person name="Masuda Y."/>
            <person name="Ushijima N."/>
            <person name="Hayakawa C."/>
            <person name="Shiratori Y."/>
            <person name="Senoo K."/>
        </authorList>
    </citation>
    <scope>NUCLEOTIDE SEQUENCE [LARGE SCALE GENOMIC DNA]</scope>
    <source>
        <strain evidence="8">Red630</strain>
    </source>
</reference>
<dbReference type="Pfam" id="PF00108">
    <property type="entry name" value="Thiolase_N"/>
    <property type="match status" value="1"/>
</dbReference>
<feature type="domain" description="Thiolase N-terminal" evidence="5">
    <location>
        <begin position="14"/>
        <end position="287"/>
    </location>
</feature>
<dbReference type="PROSITE" id="PS00099">
    <property type="entry name" value="THIOLASE_3"/>
    <property type="match status" value="1"/>
</dbReference>
<proteinExistence type="inferred from homology"/>
<dbReference type="Gene3D" id="3.40.47.10">
    <property type="match status" value="1"/>
</dbReference>
<dbReference type="SUPFAM" id="SSF53901">
    <property type="entry name" value="Thiolase-like"/>
    <property type="match status" value="2"/>
</dbReference>
<dbReference type="PIRSF" id="PIRSF000429">
    <property type="entry name" value="Ac-CoA_Ac_transf"/>
    <property type="match status" value="1"/>
</dbReference>
<dbReference type="InterPro" id="IPR020616">
    <property type="entry name" value="Thiolase_N"/>
</dbReference>
<dbReference type="NCBIfam" id="NF006516">
    <property type="entry name" value="PRK08963.1"/>
    <property type="match status" value="1"/>
</dbReference>
<dbReference type="CDD" id="cd00751">
    <property type="entry name" value="thiolase"/>
    <property type="match status" value="1"/>
</dbReference>
<dbReference type="InterPro" id="IPR016039">
    <property type="entry name" value="Thiolase-like"/>
</dbReference>
<protein>
    <submittedName>
        <fullName evidence="7">3-ketoacyl-CoA thiolase</fullName>
    </submittedName>
</protein>
<evidence type="ECO:0000256" key="2">
    <source>
        <dbReference type="ARBA" id="ARBA00022679"/>
    </source>
</evidence>
<keyword evidence="8" id="KW-1185">Reference proteome</keyword>
<dbReference type="InterPro" id="IPR002155">
    <property type="entry name" value="Thiolase"/>
</dbReference>
<sequence>MMNGKETRPGRRAAIVAGLRTPFLKAGGDFKDLSAVELGAIVVNELVARSGIDPSELDAVVFGQVIPSPLVSLIAREVVLRTELPRSVQAHTVSRACATSIQAATDAADQIALGHSDCAIAGGAESLSDAPIFASRHLAQALVNASRGKTLADKVKAFAGLGPKDLQPVPPALKEPTTGLTMGESAEKMAQVNGIRREEQDAFAYQSHRRAADAWASGKFDDEVMHVPVPPRYDRVPARDNIVRDDATPAALATLKPVFDRRYGTITAGNASPLTDGAAALLMMSEERARALGLRPLGYLRAYAYAALDPKDQLLQGPAFAAPVALERAGLTLQEMDLVDMHEAFAAQVLSNLKAFASRRFAEERLGRSQPLGEVDPAKLNVNGGSIALGHPFAATGARMITQTLRELRRRKGGHALLTVCAAGALGAAVVLDSAEA</sequence>
<gene>
    <name evidence="7" type="primary">fadI</name>
    <name evidence="7" type="ORF">AMPC_32650</name>
</gene>
<evidence type="ECO:0000313" key="8">
    <source>
        <dbReference type="Proteomes" id="UP001162734"/>
    </source>
</evidence>
<dbReference type="InterPro" id="IPR020613">
    <property type="entry name" value="Thiolase_CS"/>
</dbReference>
<dbReference type="Pfam" id="PF02803">
    <property type="entry name" value="Thiolase_C"/>
    <property type="match status" value="1"/>
</dbReference>
<dbReference type="RefSeq" id="WP_248342546.1">
    <property type="nucleotide sequence ID" value="NZ_AP025592.1"/>
</dbReference>
<organism evidence="7 8">
    <name type="scientific">Anaeromyxobacter paludicola</name>
    <dbReference type="NCBI Taxonomy" id="2918171"/>
    <lineage>
        <taxon>Bacteria</taxon>
        <taxon>Pseudomonadati</taxon>
        <taxon>Myxococcota</taxon>
        <taxon>Myxococcia</taxon>
        <taxon>Myxococcales</taxon>
        <taxon>Cystobacterineae</taxon>
        <taxon>Anaeromyxobacteraceae</taxon>
        <taxon>Anaeromyxobacter</taxon>
    </lineage>
</organism>
<comment type="similarity">
    <text evidence="1 4">Belongs to the thiolase-like superfamily. Thiolase family.</text>
</comment>
<evidence type="ECO:0000256" key="1">
    <source>
        <dbReference type="ARBA" id="ARBA00010982"/>
    </source>
</evidence>
<evidence type="ECO:0000256" key="4">
    <source>
        <dbReference type="RuleBase" id="RU003557"/>
    </source>
</evidence>
<dbReference type="EMBL" id="AP025592">
    <property type="protein sequence ID" value="BDG10152.1"/>
    <property type="molecule type" value="Genomic_DNA"/>
</dbReference>
<dbReference type="InterPro" id="IPR020617">
    <property type="entry name" value="Thiolase_C"/>
</dbReference>
<dbReference type="PROSITE" id="PS00737">
    <property type="entry name" value="THIOLASE_2"/>
    <property type="match status" value="1"/>
</dbReference>
<feature type="domain" description="Thiolase C-terminal" evidence="6">
    <location>
        <begin position="295"/>
        <end position="433"/>
    </location>
</feature>
<keyword evidence="2 4" id="KW-0808">Transferase</keyword>
<keyword evidence="3 4" id="KW-0012">Acyltransferase</keyword>
<accession>A0ABN6NA83</accession>
<evidence type="ECO:0000256" key="3">
    <source>
        <dbReference type="ARBA" id="ARBA00023315"/>
    </source>
</evidence>
<evidence type="ECO:0000313" key="7">
    <source>
        <dbReference type="EMBL" id="BDG10152.1"/>
    </source>
</evidence>
<dbReference type="NCBIfam" id="TIGR01930">
    <property type="entry name" value="AcCoA-C-Actrans"/>
    <property type="match status" value="1"/>
</dbReference>
<dbReference type="Proteomes" id="UP001162734">
    <property type="component" value="Chromosome"/>
</dbReference>
<evidence type="ECO:0000259" key="5">
    <source>
        <dbReference type="Pfam" id="PF00108"/>
    </source>
</evidence>
<dbReference type="PANTHER" id="PTHR18919:SF107">
    <property type="entry name" value="ACETYL-COA ACETYLTRANSFERASE, CYTOSOLIC"/>
    <property type="match status" value="1"/>
</dbReference>
<name>A0ABN6NA83_9BACT</name>